<dbReference type="Proteomes" id="UP000076632">
    <property type="component" value="Unassembled WGS sequence"/>
</dbReference>
<dbReference type="AlphaFoldDB" id="A0A165AC63"/>
<proteinExistence type="predicted"/>
<name>A0A165AC63_XYLHT</name>
<reference evidence="2 3" key="1">
    <citation type="journal article" date="2016" name="Fungal Biol.">
        <title>The genome of Xylona heveae provides a window into fungal endophytism.</title>
        <authorList>
            <person name="Gazis R."/>
            <person name="Kuo A."/>
            <person name="Riley R."/>
            <person name="LaButti K."/>
            <person name="Lipzen A."/>
            <person name="Lin J."/>
            <person name="Amirebrahimi M."/>
            <person name="Hesse C.N."/>
            <person name="Spatafora J.W."/>
            <person name="Henrissat B."/>
            <person name="Hainaut M."/>
            <person name="Grigoriev I.V."/>
            <person name="Hibbett D.S."/>
        </authorList>
    </citation>
    <scope>NUCLEOTIDE SEQUENCE [LARGE SCALE GENOMIC DNA]</scope>
    <source>
        <strain evidence="2 3">TC161</strain>
    </source>
</reference>
<keyword evidence="3" id="KW-1185">Reference proteome</keyword>
<accession>A0A165AC63</accession>
<keyword evidence="1" id="KW-1133">Transmembrane helix</keyword>
<organism evidence="2 3">
    <name type="scientific">Xylona heveae (strain CBS 132557 / TC161)</name>
    <dbReference type="NCBI Taxonomy" id="1328760"/>
    <lineage>
        <taxon>Eukaryota</taxon>
        <taxon>Fungi</taxon>
        <taxon>Dikarya</taxon>
        <taxon>Ascomycota</taxon>
        <taxon>Pezizomycotina</taxon>
        <taxon>Xylonomycetes</taxon>
        <taxon>Xylonales</taxon>
        <taxon>Xylonaceae</taxon>
        <taxon>Xylona</taxon>
    </lineage>
</organism>
<protein>
    <submittedName>
        <fullName evidence="2">Uncharacterized protein</fullName>
    </submittedName>
</protein>
<dbReference type="GeneID" id="28898055"/>
<evidence type="ECO:0000313" key="2">
    <source>
        <dbReference type="EMBL" id="KZF20239.1"/>
    </source>
</evidence>
<keyword evidence="1" id="KW-0472">Membrane</keyword>
<keyword evidence="1" id="KW-0812">Transmembrane</keyword>
<evidence type="ECO:0000256" key="1">
    <source>
        <dbReference type="SAM" id="Phobius"/>
    </source>
</evidence>
<dbReference type="InParanoid" id="A0A165AC63"/>
<sequence length="98" mass="11397">MKCAAAWFICVSFGHCSTNWFYGVVVALWILIPTTWVRSPVGPFFLYSQANLTSLEGKVKIFFCNMTFFRFSSFFFSFLFLQPWPSAIDFEGFVKRNC</sequence>
<feature type="transmembrane region" description="Helical" evidence="1">
    <location>
        <begin position="26"/>
        <end position="47"/>
    </location>
</feature>
<dbReference type="RefSeq" id="XP_018185794.1">
    <property type="nucleotide sequence ID" value="XM_018332918.1"/>
</dbReference>
<gene>
    <name evidence="2" type="ORF">L228DRAFT_24874</name>
</gene>
<evidence type="ECO:0000313" key="3">
    <source>
        <dbReference type="Proteomes" id="UP000076632"/>
    </source>
</evidence>
<feature type="transmembrane region" description="Helical" evidence="1">
    <location>
        <begin position="59"/>
        <end position="81"/>
    </location>
</feature>
<dbReference type="EMBL" id="KV407463">
    <property type="protein sequence ID" value="KZF20239.1"/>
    <property type="molecule type" value="Genomic_DNA"/>
</dbReference>